<evidence type="ECO:0000313" key="2">
    <source>
        <dbReference type="EMBL" id="PHH59918.1"/>
    </source>
</evidence>
<keyword evidence="1" id="KW-0175">Coiled coil</keyword>
<dbReference type="SUPFAM" id="SSF57997">
    <property type="entry name" value="Tropomyosin"/>
    <property type="match status" value="1"/>
</dbReference>
<sequence>MDAAPTQVLPSFPRIAESLSILSVEVMRCQTLPAIDQGMRMMQMMETFQSEMRSEMRSMRTEMRSEMGYMRAEIQTMNTKIDRLEQKVDRLDQRVTSLEHKVDNLDHRLNGLEIRMAASDRNGIARLQNSIIAHDSISLAPLYSVVTGNVIPGCPSTLRSLDNLTARQVDTVLAQLGEPEGGQPDARKRTLEAALAHYCNAIRTTSDRYSHDISIFF</sequence>
<feature type="coiled-coil region" evidence="1">
    <location>
        <begin position="67"/>
        <end position="115"/>
    </location>
</feature>
<name>A0A2C5XEQ7_9HYPO</name>
<dbReference type="AlphaFoldDB" id="A0A2C5XEQ7"/>
<dbReference type="STRING" id="1399860.A0A2C5XEQ7"/>
<accession>A0A2C5XEQ7</accession>
<dbReference type="EMBL" id="NJET01000173">
    <property type="protein sequence ID" value="PHH59918.1"/>
    <property type="molecule type" value="Genomic_DNA"/>
</dbReference>
<comment type="caution">
    <text evidence="2">The sequence shown here is derived from an EMBL/GenBank/DDBJ whole genome shotgun (WGS) entry which is preliminary data.</text>
</comment>
<reference evidence="2 3" key="1">
    <citation type="submission" date="2017-06" db="EMBL/GenBank/DDBJ databases">
        <title>Ant-infecting Ophiocordyceps genomes reveal a high diversity of potential behavioral manipulation genes and a possible major role for enterotoxins.</title>
        <authorList>
            <person name="De Bekker C."/>
            <person name="Evans H.C."/>
            <person name="Brachmann A."/>
            <person name="Hughes D.P."/>
        </authorList>
    </citation>
    <scope>NUCLEOTIDE SEQUENCE [LARGE SCALE GENOMIC DNA]</scope>
    <source>
        <strain evidence="2 3">Map64</strain>
    </source>
</reference>
<dbReference type="Gene3D" id="1.20.5.340">
    <property type="match status" value="1"/>
</dbReference>
<protein>
    <submittedName>
        <fullName evidence="2">Uncharacterized protein</fullName>
    </submittedName>
</protein>
<gene>
    <name evidence="2" type="ORF">CDD81_2377</name>
</gene>
<keyword evidence="3" id="KW-1185">Reference proteome</keyword>
<proteinExistence type="predicted"/>
<organism evidence="2 3">
    <name type="scientific">Ophiocordyceps australis</name>
    <dbReference type="NCBI Taxonomy" id="1399860"/>
    <lineage>
        <taxon>Eukaryota</taxon>
        <taxon>Fungi</taxon>
        <taxon>Dikarya</taxon>
        <taxon>Ascomycota</taxon>
        <taxon>Pezizomycotina</taxon>
        <taxon>Sordariomycetes</taxon>
        <taxon>Hypocreomycetidae</taxon>
        <taxon>Hypocreales</taxon>
        <taxon>Ophiocordycipitaceae</taxon>
        <taxon>Ophiocordyceps</taxon>
    </lineage>
</organism>
<evidence type="ECO:0000256" key="1">
    <source>
        <dbReference type="SAM" id="Coils"/>
    </source>
</evidence>
<dbReference type="Proteomes" id="UP000226192">
    <property type="component" value="Unassembled WGS sequence"/>
</dbReference>
<dbReference type="OrthoDB" id="3641511at2759"/>
<evidence type="ECO:0000313" key="3">
    <source>
        <dbReference type="Proteomes" id="UP000226192"/>
    </source>
</evidence>